<evidence type="ECO:0000313" key="3">
    <source>
        <dbReference type="EMBL" id="KXN70617.1"/>
    </source>
</evidence>
<accession>A0A137P6H9</accession>
<evidence type="ECO:0000313" key="4">
    <source>
        <dbReference type="Proteomes" id="UP000070444"/>
    </source>
</evidence>
<name>A0A137P6H9_CONC2</name>
<sequence length="1327" mass="152595">MEQYSIPYIQHLLPLVSLIGLDPNIDPRQTINPEYASQKKEVTLKILETWGVNEGSALWHLSAIPNTTTNLTNNSPILANSKEIFFNKDGISIKKGTLNLFKVITQPKVMLPTKRTGPTGVGNPSPLSPNNQASPLFPDGIITPLWCKKHQLESPAVIIMFFDLWKFDAGANNSEENKLHHILNQNSVQNTVREKDSALAQTISDYRKLMNERGIKLIAVFWNLNNQDDLVEDRLLHIRRTSGLDPKTGFFILDDEASRRLPEFIHGIQKSMAESCMNYYRERYKIVKKKYTRLNHLPAPLPDNALSLLGWAARYEFKLGTFAAFRQDFELAVKHYESCYFSLIEMLIKLELSLNRRERWKETLDFMDCLSLNINRLMLYLESPQLSLIQLKRHLFYGKSLRLSKTSGLGLPEHEYSKWEFSQYFAFAELLDCGIKFGVKYNPANLSANSQSQHKSIAMTSNLLLHGSPVKNRMGDTKITQHSGSTFQFSSEATNISPNNSAVFQYDDINPISIVQHPGYYYYQAAECLINQTHQKKSFVEDGNDQSIEPKEQEVDESEDPQSKETTQIIEVLSKSYEQFKKYRGHRMTLLVASKIAETYLNSEKYDLASKFYERIAKSYRKESWPQLLQMILLNGLKCAQYLENSSEWFLLNSFELLSPNFTLIEGQHHSIVKGIQEKLNEPLTNVSAELSNPIPKNVIIEIEGPKTSFIYFSATFEPNPIDTHLGIKLQLQVQVSFKDSSLDFQFQHDDLGSTDVKESNINGEDIKYIKHELEDQNSSQVSQEENVLRLIPSNLELNWKGCTKVLETTILPYDAEFLEITSIHGSISNANYQIIFKQKLPDNQLSSFIKPIGLNDQTQNPQLDIPSYPSALQQLDSNSCKWLSYIEEDNKLKWTKLREVEATHSIKIQKPTSLLKIEFEPPTQSYLDEPNNTKLQIKNEHTDPINIELYISIANPNSDDKLLEIEGGEIISKDLIKFNIENLAQNESIEQEFKYIFRKFEGERQLTATVIYHKINAKSSTIKYQVEKTYTFNTTNPFKAQFQFLPRFGILNDEEYESNDNSVDSIIEAIAPNLSVVKECLMLINLNGPDSTEVEIESIKWAEENIYNDEDKYKWKLIESSLESTKQVLKPHSSLSIQNLIRLKLLNHSLSLRYQAESNSNLKGWRIDWKSMTVVWKRLNSRDNELNHTEISIPSLLIHDHKIEVNIDLPNEAYQSEPFSIQYEVQNHTEFTQELVASFDFNDIPLVFLGYKVQTLMLLPYSNANINIICHPLTYGRILLPRLVLEEAKTNNQGNGNHSDLNIDRDISWGWDYKTTYLMVLPDHAV</sequence>
<dbReference type="PANTHER" id="PTHR14374">
    <property type="entry name" value="FOIE GRAS"/>
    <property type="match status" value="1"/>
</dbReference>
<evidence type="ECO:0000259" key="2">
    <source>
        <dbReference type="Pfam" id="PF11817"/>
    </source>
</evidence>
<feature type="region of interest" description="Disordered" evidence="1">
    <location>
        <begin position="112"/>
        <end position="132"/>
    </location>
</feature>
<dbReference type="PANTHER" id="PTHR14374:SF0">
    <property type="entry name" value="TRAFFICKING PROTEIN PARTICLE COMPLEX SUBUNIT 11"/>
    <property type="match status" value="1"/>
</dbReference>
<proteinExistence type="predicted"/>
<gene>
    <name evidence="3" type="ORF">CONCODRAFT_78745</name>
</gene>
<feature type="domain" description="Trafficking protein particle complex subunit 11" evidence="2">
    <location>
        <begin position="359"/>
        <end position="659"/>
    </location>
</feature>
<evidence type="ECO:0000256" key="1">
    <source>
        <dbReference type="SAM" id="MobiDB-lite"/>
    </source>
</evidence>
<organism evidence="3 4">
    <name type="scientific">Conidiobolus coronatus (strain ATCC 28846 / CBS 209.66 / NRRL 28638)</name>
    <name type="common">Delacroixia coronata</name>
    <dbReference type="NCBI Taxonomy" id="796925"/>
    <lineage>
        <taxon>Eukaryota</taxon>
        <taxon>Fungi</taxon>
        <taxon>Fungi incertae sedis</taxon>
        <taxon>Zoopagomycota</taxon>
        <taxon>Entomophthoromycotina</taxon>
        <taxon>Entomophthoromycetes</taxon>
        <taxon>Entomophthorales</taxon>
        <taxon>Ancylistaceae</taxon>
        <taxon>Conidiobolus</taxon>
    </lineage>
</organism>
<keyword evidence="4" id="KW-1185">Reference proteome</keyword>
<dbReference type="EMBL" id="KQ964497">
    <property type="protein sequence ID" value="KXN70617.1"/>
    <property type="molecule type" value="Genomic_DNA"/>
</dbReference>
<dbReference type="InterPro" id="IPR021773">
    <property type="entry name" value="TPC11"/>
</dbReference>
<protein>
    <recommendedName>
        <fullName evidence="2">Trafficking protein particle complex subunit 11 domain-containing protein</fullName>
    </recommendedName>
</protein>
<reference evidence="3 4" key="1">
    <citation type="journal article" date="2015" name="Genome Biol. Evol.">
        <title>Phylogenomic analyses indicate that early fungi evolved digesting cell walls of algal ancestors of land plants.</title>
        <authorList>
            <person name="Chang Y."/>
            <person name="Wang S."/>
            <person name="Sekimoto S."/>
            <person name="Aerts A.L."/>
            <person name="Choi C."/>
            <person name="Clum A."/>
            <person name="LaButti K.M."/>
            <person name="Lindquist E.A."/>
            <person name="Yee Ngan C."/>
            <person name="Ohm R.A."/>
            <person name="Salamov A.A."/>
            <person name="Grigoriev I.V."/>
            <person name="Spatafora J.W."/>
            <person name="Berbee M.L."/>
        </authorList>
    </citation>
    <scope>NUCLEOTIDE SEQUENCE [LARGE SCALE GENOMIC DNA]</scope>
    <source>
        <strain evidence="3 4">NRRL 28638</strain>
    </source>
</reference>
<dbReference type="Pfam" id="PF11817">
    <property type="entry name" value="Foie-gras_1"/>
    <property type="match status" value="1"/>
</dbReference>
<feature type="region of interest" description="Disordered" evidence="1">
    <location>
        <begin position="539"/>
        <end position="565"/>
    </location>
</feature>
<dbReference type="STRING" id="796925.A0A137P6H9"/>
<dbReference type="OMA" id="CVEYYRD"/>
<dbReference type="OrthoDB" id="6278596at2759"/>
<dbReference type="Proteomes" id="UP000070444">
    <property type="component" value="Unassembled WGS sequence"/>
</dbReference>